<name>A0A381N097_9ZZZZ</name>
<evidence type="ECO:0000313" key="2">
    <source>
        <dbReference type="EMBL" id="SUZ48022.1"/>
    </source>
</evidence>
<dbReference type="GO" id="GO:0003824">
    <property type="term" value="F:catalytic activity"/>
    <property type="evidence" value="ECO:0007669"/>
    <property type="project" value="InterPro"/>
</dbReference>
<dbReference type="InterPro" id="IPR036691">
    <property type="entry name" value="Endo/exonu/phosph_ase_sf"/>
</dbReference>
<dbReference type="InterPro" id="IPR005135">
    <property type="entry name" value="Endo/exonuclease/phosphatase"/>
</dbReference>
<dbReference type="GO" id="GO:0006506">
    <property type="term" value="P:GPI anchor biosynthetic process"/>
    <property type="evidence" value="ECO:0007669"/>
    <property type="project" value="TreeGrafter"/>
</dbReference>
<dbReference type="EMBL" id="UINC01000047">
    <property type="protein sequence ID" value="SUZ48022.1"/>
    <property type="molecule type" value="Genomic_DNA"/>
</dbReference>
<dbReference type="SUPFAM" id="SSF56219">
    <property type="entry name" value="DNase I-like"/>
    <property type="match status" value="1"/>
</dbReference>
<dbReference type="Gene3D" id="3.60.10.10">
    <property type="entry name" value="Endonuclease/exonuclease/phosphatase"/>
    <property type="match status" value="1"/>
</dbReference>
<gene>
    <name evidence="2" type="ORF">METZ01_LOCUS876</name>
</gene>
<dbReference type="PANTHER" id="PTHR14859">
    <property type="entry name" value="CALCOFLUOR WHITE HYPERSENSITIVE PROTEIN PRECURSOR"/>
    <property type="match status" value="1"/>
</dbReference>
<feature type="domain" description="Endonuclease/exonuclease/phosphatase" evidence="1">
    <location>
        <begin position="5"/>
        <end position="274"/>
    </location>
</feature>
<protein>
    <recommendedName>
        <fullName evidence="1">Endonuclease/exonuclease/phosphatase domain-containing protein</fullName>
    </recommendedName>
</protein>
<dbReference type="PANTHER" id="PTHR14859:SF0">
    <property type="entry name" value="ENDONUCLEASE_EXONUCLEASE_PHOSPHATASE FAMILY PROTEIN, EXPRESSED"/>
    <property type="match status" value="1"/>
</dbReference>
<accession>A0A381N097</accession>
<dbReference type="InterPro" id="IPR051916">
    <property type="entry name" value="GPI-anchor_lipid_remodeler"/>
</dbReference>
<proteinExistence type="predicted"/>
<reference evidence="2" key="1">
    <citation type="submission" date="2018-05" db="EMBL/GenBank/DDBJ databases">
        <authorList>
            <person name="Lanie J.A."/>
            <person name="Ng W.-L."/>
            <person name="Kazmierczak K.M."/>
            <person name="Andrzejewski T.M."/>
            <person name="Davidsen T.M."/>
            <person name="Wayne K.J."/>
            <person name="Tettelin H."/>
            <person name="Glass J.I."/>
            <person name="Rusch D."/>
            <person name="Podicherti R."/>
            <person name="Tsui H.-C.T."/>
            <person name="Winkler M.E."/>
        </authorList>
    </citation>
    <scope>NUCLEOTIDE SEQUENCE</scope>
</reference>
<dbReference type="AlphaFoldDB" id="A0A381N097"/>
<dbReference type="Pfam" id="PF03372">
    <property type="entry name" value="Exo_endo_phos"/>
    <property type="match status" value="1"/>
</dbReference>
<dbReference type="GO" id="GO:0016020">
    <property type="term" value="C:membrane"/>
    <property type="evidence" value="ECO:0007669"/>
    <property type="project" value="GOC"/>
</dbReference>
<evidence type="ECO:0000259" key="1">
    <source>
        <dbReference type="Pfam" id="PF03372"/>
    </source>
</evidence>
<dbReference type="GO" id="GO:0005783">
    <property type="term" value="C:endoplasmic reticulum"/>
    <property type="evidence" value="ECO:0007669"/>
    <property type="project" value="TreeGrafter"/>
</dbReference>
<organism evidence="2">
    <name type="scientific">marine metagenome</name>
    <dbReference type="NCBI Taxonomy" id="408172"/>
    <lineage>
        <taxon>unclassified sequences</taxon>
        <taxon>metagenomes</taxon>
        <taxon>ecological metagenomes</taxon>
    </lineage>
</organism>
<sequence>MLTIVSWNIQYGKGVDGRIDLHKMADVVQQDGLPDVLCLQEVSRNDPDTANGSDQFSELQKLFPNYEIYYGASQDRSGGKNGGRRQFGNLILTRRSPLQVLHHLLPSPADPKARFMSRQTTEMVLSTGSGTLRLMNTHLEFFSEKQQLAQVQRIRELHEEACAQSREAGLDFPNTPFARIKRSEKMVICGDFNFVPESASYRLITSAFHEDVPNLVDAWNVVNPGNNRSPTCGIFDHKQWKKGPHCRDYFFLSQNLSPQINHVSVNTETTASDHQPIRITLEE</sequence>